<protein>
    <submittedName>
        <fullName evidence="1">Uncharacterized protein</fullName>
    </submittedName>
</protein>
<reference evidence="1 2" key="1">
    <citation type="submission" date="2018-11" db="EMBL/GenBank/DDBJ databases">
        <title>Lysobacter cryohumiis sp. nov., isolated from soil in the Tianshan Mountains, Xinjiang, China.</title>
        <authorList>
            <person name="Luo Y."/>
            <person name="Sheng H."/>
        </authorList>
    </citation>
    <scope>NUCLEOTIDE SEQUENCE [LARGE SCALE GENOMIC DNA]</scope>
    <source>
        <strain evidence="1 2">ZS60</strain>
    </source>
</reference>
<gene>
    <name evidence="1" type="ORF">EER27_12855</name>
</gene>
<comment type="caution">
    <text evidence="1">The sequence shown here is derived from an EMBL/GenBank/DDBJ whole genome shotgun (WGS) entry which is preliminary data.</text>
</comment>
<keyword evidence="2" id="KW-1185">Reference proteome</keyword>
<dbReference type="OrthoDB" id="6012996at2"/>
<dbReference type="PANTHER" id="PTHR34714">
    <property type="entry name" value="EGF-LIKE DOMAIN-CONTAINING PROTEIN"/>
    <property type="match status" value="1"/>
</dbReference>
<dbReference type="AlphaFoldDB" id="A0A3M8SN45"/>
<accession>A0A3M8SN45</accession>
<dbReference type="RefSeq" id="WP_123088531.1">
    <property type="nucleotide sequence ID" value="NZ_RIBS01000006.1"/>
</dbReference>
<sequence length="832" mass="91552">METILSTPTTSVLQVGDSEKDAPDWDAIIDRAGPGGPLERWVQPGQWWQVVIGMHVKLVDVLRRADDEADKGHGRHRLLVFADTVDARYDAPGTIDLVQQDSVVIIARRLQTNATLHFKQTNDLGCLVGFYVRQVEPASFRSQLTRRVEWQDRDGSPRSISQTGYLPDPLTPQVLGAWHEYDGLYEVKQPPFQMLPMDFSLMPMQVCLTLLERMLFAAQWLGAQGGQGERALELLGRLQELLALRPDEPTWQALALPCTNLRELLQPVRFDAGQVPYLSASFYGDVARDHLPALQAYAGSYARLADRNVELGARKEAARRVLGEKGDAGAFQKLVAAQLTENLRLATANVKRAQDAIEPQNKNVRRAEVAFKAGLDAWREAKEREAAWAIAGAVFSFVAGVGSMFGGNGAGAADAAKAAADVASTAAKLAEIMKKLVKVGQAIEKIVKMCLAIVAAADKIADAGKFANDLSAISRESMSDDAKGAPSAGAYWDQLWVEVETQLAPAIKEGIGGAVEYLKELKILVIYGRALTTAQAALPPLIQEIARSRLQTEIAARQHEAVAREIDALKQNEVMSAHAMMLLWGNYRAVQRSLLVVLSQFDAAWRYWALDDSAVARDNYRGIADLAEDLKAVGDLRKMQARALDSFKPAPQEYRRATYVLTATERDAVLEGQRIGLRLTPDRSPLSGWGLASRVRVTEIHVWVEWAPGKRPSRGAIEFTVRTSGAYDDRRLVDRTPKAFHFHGAPVDLTFRYDLAATPADHADTVRVRAAIAEEFRTSYSEPTLYTDWIVSTPKVSPGDADTVDIGKLKADIAGIRVEFSGTYIKDPDRLV</sequence>
<dbReference type="PANTHER" id="PTHR34714:SF2">
    <property type="entry name" value="EGF-LIKE DOMAIN-CONTAINING PROTEIN"/>
    <property type="match status" value="1"/>
</dbReference>
<dbReference type="Proteomes" id="UP000267049">
    <property type="component" value="Unassembled WGS sequence"/>
</dbReference>
<evidence type="ECO:0000313" key="2">
    <source>
        <dbReference type="Proteomes" id="UP000267049"/>
    </source>
</evidence>
<evidence type="ECO:0000313" key="1">
    <source>
        <dbReference type="EMBL" id="RNF82798.1"/>
    </source>
</evidence>
<proteinExistence type="predicted"/>
<organism evidence="1 2">
    <name type="scientific">Montanilutibacter psychrotolerans</name>
    <dbReference type="NCBI Taxonomy" id="1327343"/>
    <lineage>
        <taxon>Bacteria</taxon>
        <taxon>Pseudomonadati</taxon>
        <taxon>Pseudomonadota</taxon>
        <taxon>Gammaproteobacteria</taxon>
        <taxon>Lysobacterales</taxon>
        <taxon>Lysobacteraceae</taxon>
        <taxon>Montanilutibacter</taxon>
    </lineage>
</organism>
<dbReference type="EMBL" id="RIBS01000006">
    <property type="protein sequence ID" value="RNF82798.1"/>
    <property type="molecule type" value="Genomic_DNA"/>
</dbReference>
<name>A0A3M8SN45_9GAMM</name>